<dbReference type="EMBL" id="JBHTIS010001806">
    <property type="protein sequence ID" value="MFD1048807.1"/>
    <property type="molecule type" value="Genomic_DNA"/>
</dbReference>
<gene>
    <name evidence="1" type="ORF">ACFQ1S_26370</name>
</gene>
<evidence type="ECO:0000313" key="1">
    <source>
        <dbReference type="EMBL" id="MFD1048807.1"/>
    </source>
</evidence>
<feature type="non-terminal residue" evidence="1">
    <location>
        <position position="45"/>
    </location>
</feature>
<name>A0ABW3MFC1_9PSEU</name>
<sequence>MSAQPVDRLTRPVPARIVVLVSGSGTLLQALLDQPAGYPVQVVAV</sequence>
<evidence type="ECO:0000313" key="2">
    <source>
        <dbReference type="Proteomes" id="UP001597045"/>
    </source>
</evidence>
<proteinExistence type="predicted"/>
<accession>A0ABW3MFC1</accession>
<dbReference type="Proteomes" id="UP001597045">
    <property type="component" value="Unassembled WGS sequence"/>
</dbReference>
<comment type="caution">
    <text evidence="1">The sequence shown here is derived from an EMBL/GenBank/DDBJ whole genome shotgun (WGS) entry which is preliminary data.</text>
</comment>
<organism evidence="1 2">
    <name type="scientific">Kibdelosporangium lantanae</name>
    <dbReference type="NCBI Taxonomy" id="1497396"/>
    <lineage>
        <taxon>Bacteria</taxon>
        <taxon>Bacillati</taxon>
        <taxon>Actinomycetota</taxon>
        <taxon>Actinomycetes</taxon>
        <taxon>Pseudonocardiales</taxon>
        <taxon>Pseudonocardiaceae</taxon>
        <taxon>Kibdelosporangium</taxon>
    </lineage>
</organism>
<reference evidence="2" key="1">
    <citation type="journal article" date="2019" name="Int. J. Syst. Evol. Microbiol.">
        <title>The Global Catalogue of Microorganisms (GCM) 10K type strain sequencing project: providing services to taxonomists for standard genome sequencing and annotation.</title>
        <authorList>
            <consortium name="The Broad Institute Genomics Platform"/>
            <consortium name="The Broad Institute Genome Sequencing Center for Infectious Disease"/>
            <person name="Wu L."/>
            <person name="Ma J."/>
        </authorList>
    </citation>
    <scope>NUCLEOTIDE SEQUENCE [LARGE SCALE GENOMIC DNA]</scope>
    <source>
        <strain evidence="2">JCM 31486</strain>
    </source>
</reference>
<protein>
    <submittedName>
        <fullName evidence="1">Phosphoribosylglycinamide formyltransferase</fullName>
    </submittedName>
</protein>
<keyword evidence="2" id="KW-1185">Reference proteome</keyword>